<evidence type="ECO:0000313" key="2">
    <source>
        <dbReference type="EMBL" id="RPJ66744.1"/>
    </source>
</evidence>
<feature type="transmembrane region" description="Helical" evidence="1">
    <location>
        <begin position="31"/>
        <end position="53"/>
    </location>
</feature>
<keyword evidence="1" id="KW-1133">Transmembrane helix</keyword>
<accession>A0A3N5Z7P6</accession>
<name>A0A3N5Z7P6_9ALTE</name>
<proteinExistence type="predicted"/>
<organism evidence="2 3">
    <name type="scientific">Alteromonas sediminis</name>
    <dbReference type="NCBI Taxonomy" id="2259342"/>
    <lineage>
        <taxon>Bacteria</taxon>
        <taxon>Pseudomonadati</taxon>
        <taxon>Pseudomonadota</taxon>
        <taxon>Gammaproteobacteria</taxon>
        <taxon>Alteromonadales</taxon>
        <taxon>Alteromonadaceae</taxon>
        <taxon>Alteromonas/Salinimonas group</taxon>
        <taxon>Alteromonas</taxon>
    </lineage>
</organism>
<dbReference type="RefSeq" id="WP_124028101.1">
    <property type="nucleotide sequence ID" value="NZ_JBHRSN010000006.1"/>
</dbReference>
<keyword evidence="1" id="KW-0812">Transmembrane</keyword>
<evidence type="ECO:0000313" key="3">
    <source>
        <dbReference type="Proteomes" id="UP000275281"/>
    </source>
</evidence>
<keyword evidence="1" id="KW-0472">Membrane</keyword>
<dbReference type="AlphaFoldDB" id="A0A3N5Z7P6"/>
<evidence type="ECO:0000256" key="1">
    <source>
        <dbReference type="SAM" id="Phobius"/>
    </source>
</evidence>
<sequence length="70" mass="8077">MFKLLVSHVLHYMGLYAVYTNTLNFFQEGKFVFIFDTQLMPFFILLGIVNIAVLRSKSTLLTGTLNRDVD</sequence>
<dbReference type="EMBL" id="RPOK01000003">
    <property type="protein sequence ID" value="RPJ66744.1"/>
    <property type="molecule type" value="Genomic_DNA"/>
</dbReference>
<reference evidence="2 3" key="1">
    <citation type="submission" date="2018-11" db="EMBL/GenBank/DDBJ databases">
        <authorList>
            <person name="Ye M.-Q."/>
            <person name="Du Z.-J."/>
        </authorList>
    </citation>
    <scope>NUCLEOTIDE SEQUENCE [LARGE SCALE GENOMIC DNA]</scope>
    <source>
        <strain evidence="2 3">U0105</strain>
    </source>
</reference>
<gene>
    <name evidence="2" type="ORF">DRW07_11755</name>
</gene>
<keyword evidence="3" id="KW-1185">Reference proteome</keyword>
<comment type="caution">
    <text evidence="2">The sequence shown here is derived from an EMBL/GenBank/DDBJ whole genome shotgun (WGS) entry which is preliminary data.</text>
</comment>
<dbReference type="Proteomes" id="UP000275281">
    <property type="component" value="Unassembled WGS sequence"/>
</dbReference>
<protein>
    <submittedName>
        <fullName evidence="2">Uncharacterized protein</fullName>
    </submittedName>
</protein>